<sequence>MQFLMGLNECYNVVRGNVLMMRPFATLPDVFQILLQEKKQREVCNKSHISHETSTFYTNMNNFNGRGIRVFGRGRGGYNNVSYEAGRNMSNLFFCCTSWDKNLNEDQFEKLVQMLNASNVSAANNASADSHGFMTGKIASTFYDKLGILHQSSCVHTPQQNGVVERKHKHLLETIRALLFQSNLAIIFWIDCILTAIYLINSLPTDSPLPIIPNEFPTSMYYPSFIMPPVHVTDSDHQHRFSKIIDPPSNHVQHLKSPASNADHISHEQSSAHTHDNATTSKNTPCTSLNDPVPLRSSTRVHNAPKDLTDYVCYGVQSSFGAKLNTDLSCITNKPFVSSISSIIEPKIYKQAIKDSQWIYAMNKELDVLSSNGTWDIMHLPVGKRVISCKWIYKIKLKLDESIEMYKARLVAKGLTQQHGIDYTETFSPVVKMSTVSCILTIDVSFGWPFFQLDVNNSFLYGDLVKEVYMQPPQGVTVPSGLVYMLKKSLYGLKQASRQWFSKLSHTLLTMGYQQSKNDYSLYVMHNDEDTVIVAIYVDDILLTGSNAKAIADLKAYLHQQFTIKDLGLLHYFLGFEIVRSADQIVMTRCKFVNELLAYSGIDFSVTGHMHSTTIECQAGS</sequence>
<dbReference type="InterPro" id="IPR012337">
    <property type="entry name" value="RNaseH-like_sf"/>
</dbReference>
<dbReference type="Gene3D" id="3.30.420.10">
    <property type="entry name" value="Ribonuclease H-like superfamily/Ribonuclease H"/>
    <property type="match status" value="1"/>
</dbReference>
<feature type="region of interest" description="Disordered" evidence="3">
    <location>
        <begin position="252"/>
        <end position="300"/>
    </location>
</feature>
<dbReference type="InterPro" id="IPR039537">
    <property type="entry name" value="Retrotran_Ty1/copia-like"/>
</dbReference>
<evidence type="ECO:0000313" key="6">
    <source>
        <dbReference type="Proteomes" id="UP001454036"/>
    </source>
</evidence>
<dbReference type="InterPro" id="IPR013103">
    <property type="entry name" value="RVT_2"/>
</dbReference>
<proteinExistence type="predicted"/>
<keyword evidence="6" id="KW-1185">Reference proteome</keyword>
<dbReference type="GO" id="GO:0016787">
    <property type="term" value="F:hydrolase activity"/>
    <property type="evidence" value="ECO:0007669"/>
    <property type="project" value="UniProtKB-KW"/>
</dbReference>
<gene>
    <name evidence="5" type="ORF">LIER_00332</name>
</gene>
<comment type="caution">
    <text evidence="5">The sequence shown here is derived from an EMBL/GenBank/DDBJ whole genome shotgun (WGS) entry which is preliminary data.</text>
</comment>
<dbReference type="EMBL" id="BAABME010000025">
    <property type="protein sequence ID" value="GAA0138621.1"/>
    <property type="molecule type" value="Genomic_DNA"/>
</dbReference>
<dbReference type="InterPro" id="IPR043502">
    <property type="entry name" value="DNA/RNA_pol_sf"/>
</dbReference>
<protein>
    <submittedName>
        <fullName evidence="5">Transmembrane signal receptor</fullName>
    </submittedName>
</protein>
<evidence type="ECO:0000256" key="1">
    <source>
        <dbReference type="ARBA" id="ARBA00022723"/>
    </source>
</evidence>
<dbReference type="GO" id="GO:0015074">
    <property type="term" value="P:DNA integration"/>
    <property type="evidence" value="ECO:0007669"/>
    <property type="project" value="InterPro"/>
</dbReference>
<dbReference type="InterPro" id="IPR001584">
    <property type="entry name" value="Integrase_cat-core"/>
</dbReference>
<dbReference type="InterPro" id="IPR036397">
    <property type="entry name" value="RNaseH_sf"/>
</dbReference>
<keyword evidence="5" id="KW-0675">Receptor</keyword>
<dbReference type="GO" id="GO:0046872">
    <property type="term" value="F:metal ion binding"/>
    <property type="evidence" value="ECO:0007669"/>
    <property type="project" value="UniProtKB-KW"/>
</dbReference>
<evidence type="ECO:0000259" key="4">
    <source>
        <dbReference type="PROSITE" id="PS50994"/>
    </source>
</evidence>
<dbReference type="GO" id="GO:0003676">
    <property type="term" value="F:nucleic acid binding"/>
    <property type="evidence" value="ECO:0007669"/>
    <property type="project" value="InterPro"/>
</dbReference>
<keyword evidence="1" id="KW-0479">Metal-binding</keyword>
<reference evidence="5 6" key="1">
    <citation type="submission" date="2024-01" db="EMBL/GenBank/DDBJ databases">
        <title>The complete chloroplast genome sequence of Lithospermum erythrorhizon: insights into the phylogenetic relationship among Boraginaceae species and the maternal lineages of purple gromwells.</title>
        <authorList>
            <person name="Okada T."/>
            <person name="Watanabe K."/>
        </authorList>
    </citation>
    <scope>NUCLEOTIDE SEQUENCE [LARGE SCALE GENOMIC DNA]</scope>
</reference>
<evidence type="ECO:0000256" key="2">
    <source>
        <dbReference type="ARBA" id="ARBA00022801"/>
    </source>
</evidence>
<dbReference type="PANTHER" id="PTHR42648:SF31">
    <property type="entry name" value="RNA-DIRECTED DNA POLYMERASE"/>
    <property type="match status" value="1"/>
</dbReference>
<name>A0AAV3NJF4_LITER</name>
<dbReference type="AlphaFoldDB" id="A0AAV3NJF4"/>
<dbReference type="PANTHER" id="PTHR42648">
    <property type="entry name" value="TRANSPOSASE, PUTATIVE-RELATED"/>
    <property type="match status" value="1"/>
</dbReference>
<feature type="domain" description="Integrase catalytic" evidence="4">
    <location>
        <begin position="133"/>
        <end position="221"/>
    </location>
</feature>
<evidence type="ECO:0000313" key="5">
    <source>
        <dbReference type="EMBL" id="GAA0138621.1"/>
    </source>
</evidence>
<accession>A0AAV3NJF4</accession>
<dbReference type="SUPFAM" id="SSF56672">
    <property type="entry name" value="DNA/RNA polymerases"/>
    <property type="match status" value="1"/>
</dbReference>
<evidence type="ECO:0000256" key="3">
    <source>
        <dbReference type="SAM" id="MobiDB-lite"/>
    </source>
</evidence>
<dbReference type="Proteomes" id="UP001454036">
    <property type="component" value="Unassembled WGS sequence"/>
</dbReference>
<keyword evidence="5" id="KW-0812">Transmembrane</keyword>
<organism evidence="5 6">
    <name type="scientific">Lithospermum erythrorhizon</name>
    <name type="common">Purple gromwell</name>
    <name type="synonym">Lithospermum officinale var. erythrorhizon</name>
    <dbReference type="NCBI Taxonomy" id="34254"/>
    <lineage>
        <taxon>Eukaryota</taxon>
        <taxon>Viridiplantae</taxon>
        <taxon>Streptophyta</taxon>
        <taxon>Embryophyta</taxon>
        <taxon>Tracheophyta</taxon>
        <taxon>Spermatophyta</taxon>
        <taxon>Magnoliopsida</taxon>
        <taxon>eudicotyledons</taxon>
        <taxon>Gunneridae</taxon>
        <taxon>Pentapetalae</taxon>
        <taxon>asterids</taxon>
        <taxon>lamiids</taxon>
        <taxon>Boraginales</taxon>
        <taxon>Boraginaceae</taxon>
        <taxon>Boraginoideae</taxon>
        <taxon>Lithospermeae</taxon>
        <taxon>Lithospermum</taxon>
    </lineage>
</organism>
<dbReference type="SUPFAM" id="SSF53098">
    <property type="entry name" value="Ribonuclease H-like"/>
    <property type="match status" value="1"/>
</dbReference>
<feature type="compositionally biased region" description="Polar residues" evidence="3">
    <location>
        <begin position="268"/>
        <end position="300"/>
    </location>
</feature>
<keyword evidence="2" id="KW-0378">Hydrolase</keyword>
<dbReference type="Pfam" id="PF07727">
    <property type="entry name" value="RVT_2"/>
    <property type="match status" value="1"/>
</dbReference>
<keyword evidence="5" id="KW-0472">Membrane</keyword>
<dbReference type="PROSITE" id="PS50994">
    <property type="entry name" value="INTEGRASE"/>
    <property type="match status" value="1"/>
</dbReference>